<evidence type="ECO:0000256" key="1">
    <source>
        <dbReference type="SAM" id="Phobius"/>
    </source>
</evidence>
<protein>
    <submittedName>
        <fullName evidence="2">Uncharacterized protein</fullName>
    </submittedName>
</protein>
<dbReference type="GO" id="GO:0016020">
    <property type="term" value="C:membrane"/>
    <property type="evidence" value="ECO:0007669"/>
    <property type="project" value="InterPro"/>
</dbReference>
<sequence length="180" mass="20550">MLKLYRQRLRKCRSVKEIKYSFRQTINLLCVIKKMEESLSTCIFFVVAFNLILSFNSLSYGLGYYSTKVSITVAVMFRLLSNQMSFIFICSTASDVINEIRNLKTAFHIALCSLKQNELILSTLFQKLVVFDSVSLTGWKMFNLSKKLILSALGSILAYGLLVLQTSNSENPIDSQEKRI</sequence>
<name>A0A8X6IU43_TRICU</name>
<evidence type="ECO:0000313" key="2">
    <source>
        <dbReference type="EMBL" id="GFR11175.1"/>
    </source>
</evidence>
<keyword evidence="1" id="KW-0472">Membrane</keyword>
<dbReference type="InterPro" id="IPR009318">
    <property type="entry name" value="Gustatory_rcpt"/>
</dbReference>
<feature type="transmembrane region" description="Helical" evidence="1">
    <location>
        <begin position="148"/>
        <end position="167"/>
    </location>
</feature>
<comment type="caution">
    <text evidence="2">The sequence shown here is derived from an EMBL/GenBank/DDBJ whole genome shotgun (WGS) entry which is preliminary data.</text>
</comment>
<dbReference type="GO" id="GO:0008527">
    <property type="term" value="F:taste receptor activity"/>
    <property type="evidence" value="ECO:0007669"/>
    <property type="project" value="InterPro"/>
</dbReference>
<feature type="transmembrane region" description="Helical" evidence="1">
    <location>
        <begin position="38"/>
        <end position="56"/>
    </location>
</feature>
<keyword evidence="1" id="KW-0812">Transmembrane</keyword>
<dbReference type="OrthoDB" id="5800391at2759"/>
<reference evidence="2" key="1">
    <citation type="submission" date="2020-07" db="EMBL/GenBank/DDBJ databases">
        <title>Multicomponent nature underlies the extraordinary mechanical properties of spider dragline silk.</title>
        <authorList>
            <person name="Kono N."/>
            <person name="Nakamura H."/>
            <person name="Mori M."/>
            <person name="Yoshida Y."/>
            <person name="Ohtoshi R."/>
            <person name="Malay A.D."/>
            <person name="Moran D.A.P."/>
            <person name="Tomita M."/>
            <person name="Numata K."/>
            <person name="Arakawa K."/>
        </authorList>
    </citation>
    <scope>NUCLEOTIDE SEQUENCE</scope>
</reference>
<proteinExistence type="predicted"/>
<dbReference type="Proteomes" id="UP000887116">
    <property type="component" value="Unassembled WGS sequence"/>
</dbReference>
<evidence type="ECO:0000313" key="3">
    <source>
        <dbReference type="Proteomes" id="UP000887116"/>
    </source>
</evidence>
<gene>
    <name evidence="2" type="primary">AVEN_110549_1</name>
    <name evidence="2" type="ORF">TNCT_535421</name>
</gene>
<accession>A0A8X6IU43</accession>
<dbReference type="Pfam" id="PF06151">
    <property type="entry name" value="Trehalose_recp"/>
    <property type="match status" value="1"/>
</dbReference>
<organism evidence="2 3">
    <name type="scientific">Trichonephila clavata</name>
    <name type="common">Joro spider</name>
    <name type="synonym">Nephila clavata</name>
    <dbReference type="NCBI Taxonomy" id="2740835"/>
    <lineage>
        <taxon>Eukaryota</taxon>
        <taxon>Metazoa</taxon>
        <taxon>Ecdysozoa</taxon>
        <taxon>Arthropoda</taxon>
        <taxon>Chelicerata</taxon>
        <taxon>Arachnida</taxon>
        <taxon>Araneae</taxon>
        <taxon>Araneomorphae</taxon>
        <taxon>Entelegynae</taxon>
        <taxon>Araneoidea</taxon>
        <taxon>Nephilidae</taxon>
        <taxon>Trichonephila</taxon>
    </lineage>
</organism>
<keyword evidence="1" id="KW-1133">Transmembrane helix</keyword>
<dbReference type="EMBL" id="BMAO01036514">
    <property type="protein sequence ID" value="GFR11175.1"/>
    <property type="molecule type" value="Genomic_DNA"/>
</dbReference>
<dbReference type="AlphaFoldDB" id="A0A8X6IU43"/>
<keyword evidence="3" id="KW-1185">Reference proteome</keyword>